<dbReference type="VEuPathDB" id="VectorBase:LLOJ001880"/>
<dbReference type="GO" id="GO:0032222">
    <property type="term" value="P:regulation of synaptic transmission, cholinergic"/>
    <property type="evidence" value="ECO:0007669"/>
    <property type="project" value="InterPro"/>
</dbReference>
<accession>A0A1B0GHW8</accession>
<evidence type="ECO:0000256" key="2">
    <source>
        <dbReference type="ARBA" id="ARBA00023180"/>
    </source>
</evidence>
<sequence length="141" mass="16065">MVPSQIAAIAVILVIGAPSTTFTDPIPSSIKGVDKIECYKCFSVMDPECFDDTRFDEFRVDYCPEKGMEKNYPEEKYECFKLTFFNPRYEKNHVFRGCAPIGTDDFLRREEVNCTILEYSTCTENFCNGLIDNSSSSNSVK</sequence>
<evidence type="ECO:0000256" key="1">
    <source>
        <dbReference type="ARBA" id="ARBA00022729"/>
    </source>
</evidence>
<dbReference type="EnsemblMetazoa" id="LLOJ001880-RA">
    <property type="protein sequence ID" value="LLOJ001880-PA"/>
    <property type="gene ID" value="LLOJ001880"/>
</dbReference>
<evidence type="ECO:0000313" key="6">
    <source>
        <dbReference type="Proteomes" id="UP000092461"/>
    </source>
</evidence>
<evidence type="ECO:0000313" key="5">
    <source>
        <dbReference type="EnsemblMetazoa" id="LLOJ001880-PA"/>
    </source>
</evidence>
<dbReference type="EMBL" id="AJWK01006293">
    <property type="status" value="NOT_ANNOTATED_CDS"/>
    <property type="molecule type" value="Genomic_DNA"/>
</dbReference>
<evidence type="ECO:0000313" key="4">
    <source>
        <dbReference type="EMBL" id="MBC1173090.1"/>
    </source>
</evidence>
<reference evidence="6" key="1">
    <citation type="submission" date="2012-05" db="EMBL/GenBank/DDBJ databases">
        <title>Whole Genome Assembly of Lutzomyia longipalpis.</title>
        <authorList>
            <person name="Richards S."/>
            <person name="Qu C."/>
            <person name="Dillon R."/>
            <person name="Worley K."/>
            <person name="Scherer S."/>
            <person name="Batterton M."/>
            <person name="Taylor A."/>
            <person name="Hawes A."/>
            <person name="Hernandez B."/>
            <person name="Kovar C."/>
            <person name="Mandapat C."/>
            <person name="Pham C."/>
            <person name="Qu C."/>
            <person name="Jing C."/>
            <person name="Bess C."/>
            <person name="Bandaranaike D."/>
            <person name="Ngo D."/>
            <person name="Ongeri F."/>
            <person name="Arias F."/>
            <person name="Lara F."/>
            <person name="Weissenberger G."/>
            <person name="Kamau G."/>
            <person name="Han H."/>
            <person name="Shen H."/>
            <person name="Dinh H."/>
            <person name="Khalil I."/>
            <person name="Jones J."/>
            <person name="Shafer J."/>
            <person name="Jayaseelan J."/>
            <person name="Quiroz J."/>
            <person name="Blankenburg K."/>
            <person name="Nguyen L."/>
            <person name="Jackson L."/>
            <person name="Francisco L."/>
            <person name="Tang L.-Y."/>
            <person name="Pu L.-L."/>
            <person name="Perales L."/>
            <person name="Lorensuhewa L."/>
            <person name="Munidasa M."/>
            <person name="Coyle M."/>
            <person name="Taylor M."/>
            <person name="Puazo M."/>
            <person name="Firestine M."/>
            <person name="Scheel M."/>
            <person name="Javaid M."/>
            <person name="Wang M."/>
            <person name="Li M."/>
            <person name="Tabassum N."/>
            <person name="Saada N."/>
            <person name="Osuji N."/>
            <person name="Aqrawi P."/>
            <person name="Fu Q."/>
            <person name="Thornton R."/>
            <person name="Raj R."/>
            <person name="Goodspeed R."/>
            <person name="Mata R."/>
            <person name="Najjar R."/>
            <person name="Gubbala S."/>
            <person name="Lee S."/>
            <person name="Denson S."/>
            <person name="Patil S."/>
            <person name="Macmil S."/>
            <person name="Qi S."/>
            <person name="Matskevitch T."/>
            <person name="Palculict T."/>
            <person name="Mathew T."/>
            <person name="Vee V."/>
            <person name="Velamala V."/>
            <person name="Korchina V."/>
            <person name="Cai W."/>
            <person name="Liu W."/>
            <person name="Dai W."/>
            <person name="Zou X."/>
            <person name="Zhu Y."/>
            <person name="Zhang Y."/>
            <person name="Wu Y.-Q."/>
            <person name="Xin Y."/>
            <person name="Nazarath L."/>
            <person name="Kovar C."/>
            <person name="Han Y."/>
            <person name="Muzny D."/>
            <person name="Gibbs R."/>
        </authorList>
    </citation>
    <scope>NUCLEOTIDE SEQUENCE [LARGE SCALE GENOMIC DNA]</scope>
    <source>
        <strain evidence="6">Jacobina</strain>
    </source>
</reference>
<organism evidence="5 6">
    <name type="scientific">Lutzomyia longipalpis</name>
    <name type="common">Sand fly</name>
    <dbReference type="NCBI Taxonomy" id="7200"/>
    <lineage>
        <taxon>Eukaryota</taxon>
        <taxon>Metazoa</taxon>
        <taxon>Ecdysozoa</taxon>
        <taxon>Arthropoda</taxon>
        <taxon>Hexapoda</taxon>
        <taxon>Insecta</taxon>
        <taxon>Pterygota</taxon>
        <taxon>Neoptera</taxon>
        <taxon>Endopterygota</taxon>
        <taxon>Diptera</taxon>
        <taxon>Nematocera</taxon>
        <taxon>Psychodoidea</taxon>
        <taxon>Psychodidae</taxon>
        <taxon>Lutzomyia</taxon>
        <taxon>Lutzomyia</taxon>
    </lineage>
</organism>
<dbReference type="Pfam" id="PF17064">
    <property type="entry name" value="QVR"/>
    <property type="match status" value="1"/>
</dbReference>
<proteinExistence type="predicted"/>
<keyword evidence="6" id="KW-1185">Reference proteome</keyword>
<keyword evidence="2" id="KW-0325">Glycoprotein</keyword>
<dbReference type="GO" id="GO:0030431">
    <property type="term" value="P:sleep"/>
    <property type="evidence" value="ECO:0007669"/>
    <property type="project" value="InterPro"/>
</dbReference>
<dbReference type="EMBL" id="AJWK01006292">
    <property type="status" value="NOT_ANNOTATED_CDS"/>
    <property type="molecule type" value="Genomic_DNA"/>
</dbReference>
<reference evidence="5" key="3">
    <citation type="submission" date="2020-05" db="UniProtKB">
        <authorList>
            <consortium name="EnsemblMetazoa"/>
        </authorList>
    </citation>
    <scope>IDENTIFICATION</scope>
    <source>
        <strain evidence="5">Jacobina</strain>
    </source>
</reference>
<reference evidence="4" key="2">
    <citation type="journal article" date="2020" name="BMC">
        <title>Leishmania infection induces a limited differential gene expression in the sand fly midgut.</title>
        <authorList>
            <person name="Coutinho-Abreu I.V."/>
            <person name="Serafim T.D."/>
            <person name="Meneses C."/>
            <person name="Kamhawi S."/>
            <person name="Oliveira F."/>
            <person name="Valenzuela J.G."/>
        </authorList>
    </citation>
    <scope>NUCLEOTIDE SEQUENCE</scope>
    <source>
        <strain evidence="4">Jacobina</strain>
        <tissue evidence="4">Midgut</tissue>
    </source>
</reference>
<feature type="signal peptide" evidence="3">
    <location>
        <begin position="1"/>
        <end position="23"/>
    </location>
</feature>
<keyword evidence="1 3" id="KW-0732">Signal</keyword>
<dbReference type="Proteomes" id="UP000092461">
    <property type="component" value="Unassembled WGS sequence"/>
</dbReference>
<name>A0A1B0GHW8_LUTLO</name>
<dbReference type="AlphaFoldDB" id="A0A1B0GHW8"/>
<dbReference type="EMBL" id="GITU01004387">
    <property type="protein sequence ID" value="MBC1173090.1"/>
    <property type="molecule type" value="Transcribed_RNA"/>
</dbReference>
<dbReference type="InterPro" id="IPR031424">
    <property type="entry name" value="QVR-like"/>
</dbReference>
<protein>
    <submittedName>
        <fullName evidence="4">Putative secreted protein</fullName>
    </submittedName>
</protein>
<evidence type="ECO:0000256" key="3">
    <source>
        <dbReference type="SAM" id="SignalP"/>
    </source>
</evidence>
<feature type="chain" id="PRO_5044555628" evidence="3">
    <location>
        <begin position="24"/>
        <end position="141"/>
    </location>
</feature>